<name>A0A1S8SYY0_9CLOT</name>
<accession>A0A1S8SYY0</accession>
<dbReference type="RefSeq" id="WP_077850081.1">
    <property type="nucleotide sequence ID" value="NZ_LZZM01000238.1"/>
</dbReference>
<gene>
    <name evidence="1" type="ORF">CLPUN_51990</name>
</gene>
<dbReference type="STRING" id="29367.CLPUN_51990"/>
<dbReference type="InterPro" id="IPR027417">
    <property type="entry name" value="P-loop_NTPase"/>
</dbReference>
<dbReference type="AlphaFoldDB" id="A0A1S8SYY0"/>
<comment type="caution">
    <text evidence="1">The sequence shown here is derived from an EMBL/GenBank/DDBJ whole genome shotgun (WGS) entry which is preliminary data.</text>
</comment>
<sequence length="606" mass="71279">MAKLYESRVNNLSRPLTEKELGYVFGSKYIDKIIEDIDKKKYGSYLVGGVIGTGKSSLVDIASKLSKENTIVIHIKFYNEEECVNEFLRIVMESLIDELEKTRLSLQYDGLEDKLERCKKGLYYNIEEQYKEEESKKSSVNQKNNEKVKLHSKIGVALNKIFVFSTGGEAEKSDDINISNGKENNKNKTITMTKLEENREKEIASILEMIKDQQIIFVYDELDKMDVDILQKLFSKFKSLFVEKRIFNFFLVNDEMFIKYSKNDMIENAFFTYFSGFYYLPLLSLRESLRYSMMMFGETNYLRGISNYYQCLGNYRLINLNYNSYYIEKMIVIKAVILKQVIDKINVPYLEEWYIDVVNRKIKRTIEEMIRLKEFVVDQFVAYLENKSDSMLIWLGYKELIRLVTDGVKLIVPDALREEDGKIIFDGLILYKEYDKIEEVALSNRSEEFGQKESYEIQISDMYEGMKKEYKFHNKHIVYLNDKIMPVEVAENDPKSYEESLINIMKANLEERNMQVIVLERGRGEESFHKDDYEYTGIVIVEKGKFEIAYYVDRGSYKSDSYYAINKLIDEANHIGVSVVKLNIEKRLNIKENIGFIVEKYNTVDC</sequence>
<reference evidence="1 2" key="1">
    <citation type="submission" date="2016-05" db="EMBL/GenBank/DDBJ databases">
        <title>Microbial solvent formation.</title>
        <authorList>
            <person name="Poehlein A."/>
            <person name="Montoya Solano J.D."/>
            <person name="Flitsch S."/>
            <person name="Krabben P."/>
            <person name="Duerre P."/>
            <person name="Daniel R."/>
        </authorList>
    </citation>
    <scope>NUCLEOTIDE SEQUENCE [LARGE SCALE GENOMIC DNA]</scope>
    <source>
        <strain evidence="1 2">DSM 2619</strain>
    </source>
</reference>
<keyword evidence="2" id="KW-1185">Reference proteome</keyword>
<proteinExistence type="predicted"/>
<evidence type="ECO:0008006" key="3">
    <source>
        <dbReference type="Google" id="ProtNLM"/>
    </source>
</evidence>
<protein>
    <recommendedName>
        <fullName evidence="3">KAP family P-loop domain protein</fullName>
    </recommendedName>
</protein>
<evidence type="ECO:0000313" key="1">
    <source>
        <dbReference type="EMBL" id="OOM70591.1"/>
    </source>
</evidence>
<dbReference type="SUPFAM" id="SSF52540">
    <property type="entry name" value="P-loop containing nucleoside triphosphate hydrolases"/>
    <property type="match status" value="1"/>
</dbReference>
<evidence type="ECO:0000313" key="2">
    <source>
        <dbReference type="Proteomes" id="UP000190890"/>
    </source>
</evidence>
<dbReference type="Proteomes" id="UP000190890">
    <property type="component" value="Unassembled WGS sequence"/>
</dbReference>
<organism evidence="1 2">
    <name type="scientific">Clostridium puniceum</name>
    <dbReference type="NCBI Taxonomy" id="29367"/>
    <lineage>
        <taxon>Bacteria</taxon>
        <taxon>Bacillati</taxon>
        <taxon>Bacillota</taxon>
        <taxon>Clostridia</taxon>
        <taxon>Eubacteriales</taxon>
        <taxon>Clostridiaceae</taxon>
        <taxon>Clostridium</taxon>
    </lineage>
</organism>
<dbReference type="EMBL" id="LZZM01000238">
    <property type="protein sequence ID" value="OOM70591.1"/>
    <property type="molecule type" value="Genomic_DNA"/>
</dbReference>